<sequence length="120" mass="13127">MNPIRFDLDQGTFSISNGTEGAWSWEDIAGCEVLNEEARFHKSSPPFSHRVYGGGTAMPLFAFGDPGLYVGLRITLKDGQELAAYVSEKPVHHNTDPYFADRKEAEKIAAALTASEPHTA</sequence>
<dbReference type="EMBL" id="CP011391">
    <property type="protein sequence ID" value="AMK54555.1"/>
    <property type="molecule type" value="Genomic_DNA"/>
</dbReference>
<keyword evidence="3" id="KW-1185">Reference proteome</keyword>
<proteinExistence type="predicted"/>
<dbReference type="RefSeq" id="WP_067557078.1">
    <property type="nucleotide sequence ID" value="NZ_CAJTBG010000011.1"/>
</dbReference>
<reference evidence="2 4" key="2">
    <citation type="submission" date="2016-11" db="EMBL/GenBank/DDBJ databases">
        <title>Description of two novel members of the family Erysipelotrichaceae: Ileibacterium lipovorans gen. nov., sp. nov. and Dubosiella newyorkensis, gen. nov., sp. nov.</title>
        <authorList>
            <person name="Cox L.M."/>
            <person name="Sohn J."/>
            <person name="Tyrrell K.L."/>
            <person name="Citron D.M."/>
            <person name="Lawson P.A."/>
            <person name="Patel N.B."/>
            <person name="Iizumi T."/>
            <person name="Perez-Perez G.I."/>
            <person name="Goldstein E.J."/>
            <person name="Blaser M.J."/>
        </authorList>
    </citation>
    <scope>NUCLEOTIDE SEQUENCE [LARGE SCALE GENOMIC DNA]</scope>
    <source>
        <strain evidence="2 4">NYU-BL-K8</strain>
    </source>
</reference>
<dbReference type="AlphaFoldDB" id="A0A140DV78"/>
<name>A0A140DV78_9FIRM</name>
<accession>A0A140DV78</accession>
<evidence type="ECO:0000313" key="1">
    <source>
        <dbReference type="EMBL" id="AMK54555.1"/>
    </source>
</evidence>
<dbReference type="EMBL" id="MPJZ01000005">
    <property type="protein sequence ID" value="OLU47361.1"/>
    <property type="molecule type" value="Genomic_DNA"/>
</dbReference>
<gene>
    <name evidence="1" type="ORF">AALO17_14210</name>
    <name evidence="2" type="ORF">BO223_00730</name>
</gene>
<dbReference type="KEGG" id="fro:AALO17_14210"/>
<dbReference type="Proteomes" id="UP000186758">
    <property type="component" value="Unassembled WGS sequence"/>
</dbReference>
<protein>
    <submittedName>
        <fullName evidence="1">Uncharacterized protein</fullName>
    </submittedName>
</protein>
<dbReference type="GeneID" id="78478125"/>
<reference evidence="1 3" key="1">
    <citation type="journal article" date="2016" name="Gut Pathog.">
        <title>Whole genome sequencing of "Faecalibaculum rodentium" ALO17, isolated from C57BL/6J laboratory mouse feces.</title>
        <authorList>
            <person name="Lim S."/>
            <person name="Chang D.H."/>
            <person name="Ahn S."/>
            <person name="Kim B.C."/>
        </authorList>
    </citation>
    <scope>NUCLEOTIDE SEQUENCE [LARGE SCALE GENOMIC DNA]</scope>
    <source>
        <strain evidence="1 3">Alo17</strain>
    </source>
</reference>
<evidence type="ECO:0000313" key="3">
    <source>
        <dbReference type="Proteomes" id="UP000069771"/>
    </source>
</evidence>
<organism evidence="1 3">
    <name type="scientific">Faecalibaculum rodentium</name>
    <dbReference type="NCBI Taxonomy" id="1702221"/>
    <lineage>
        <taxon>Bacteria</taxon>
        <taxon>Bacillati</taxon>
        <taxon>Bacillota</taxon>
        <taxon>Erysipelotrichia</taxon>
        <taxon>Erysipelotrichales</taxon>
        <taxon>Erysipelotrichaceae</taxon>
        <taxon>Faecalibaculum</taxon>
    </lineage>
</organism>
<evidence type="ECO:0000313" key="2">
    <source>
        <dbReference type="EMBL" id="OLU47361.1"/>
    </source>
</evidence>
<dbReference type="OrthoDB" id="1649139at2"/>
<dbReference type="Proteomes" id="UP000069771">
    <property type="component" value="Chromosome"/>
</dbReference>
<evidence type="ECO:0000313" key="4">
    <source>
        <dbReference type="Proteomes" id="UP000186758"/>
    </source>
</evidence>